<feature type="region of interest" description="Disordered" evidence="1">
    <location>
        <begin position="77"/>
        <end position="105"/>
    </location>
</feature>
<sequence>MVSQSGLNSRSGLRGSGKIRSDVEETFNWIDEKDDGIHSYSSGRSRDKKATDEFEFCGRVLFLTLVTLYALRALSKPDRGRRARDLSARTIRPPNERPLARRRAP</sequence>
<organism evidence="2 3">
    <name type="scientific">Eumeta variegata</name>
    <name type="common">Bagworm moth</name>
    <name type="synonym">Eumeta japonica</name>
    <dbReference type="NCBI Taxonomy" id="151549"/>
    <lineage>
        <taxon>Eukaryota</taxon>
        <taxon>Metazoa</taxon>
        <taxon>Ecdysozoa</taxon>
        <taxon>Arthropoda</taxon>
        <taxon>Hexapoda</taxon>
        <taxon>Insecta</taxon>
        <taxon>Pterygota</taxon>
        <taxon>Neoptera</taxon>
        <taxon>Endopterygota</taxon>
        <taxon>Lepidoptera</taxon>
        <taxon>Glossata</taxon>
        <taxon>Ditrysia</taxon>
        <taxon>Tineoidea</taxon>
        <taxon>Psychidae</taxon>
        <taxon>Oiketicinae</taxon>
        <taxon>Eumeta</taxon>
    </lineage>
</organism>
<name>A0A4C1SNW5_EUMVA</name>
<dbReference type="EMBL" id="BGZK01000011">
    <property type="protein sequence ID" value="GBP03675.1"/>
    <property type="molecule type" value="Genomic_DNA"/>
</dbReference>
<evidence type="ECO:0000313" key="2">
    <source>
        <dbReference type="EMBL" id="GBP03675.1"/>
    </source>
</evidence>
<protein>
    <submittedName>
        <fullName evidence="2">Uncharacterized protein</fullName>
    </submittedName>
</protein>
<gene>
    <name evidence="2" type="ORF">EVAR_2422_1</name>
</gene>
<reference evidence="2 3" key="1">
    <citation type="journal article" date="2019" name="Commun. Biol.">
        <title>The bagworm genome reveals a unique fibroin gene that provides high tensile strength.</title>
        <authorList>
            <person name="Kono N."/>
            <person name="Nakamura H."/>
            <person name="Ohtoshi R."/>
            <person name="Tomita M."/>
            <person name="Numata K."/>
            <person name="Arakawa K."/>
        </authorList>
    </citation>
    <scope>NUCLEOTIDE SEQUENCE [LARGE SCALE GENOMIC DNA]</scope>
</reference>
<feature type="compositionally biased region" description="Basic and acidic residues" evidence="1">
    <location>
        <begin position="77"/>
        <end position="87"/>
    </location>
</feature>
<dbReference type="AlphaFoldDB" id="A0A4C1SNW5"/>
<accession>A0A4C1SNW5</accession>
<proteinExistence type="predicted"/>
<comment type="caution">
    <text evidence="2">The sequence shown here is derived from an EMBL/GenBank/DDBJ whole genome shotgun (WGS) entry which is preliminary data.</text>
</comment>
<keyword evidence="3" id="KW-1185">Reference proteome</keyword>
<dbReference type="Proteomes" id="UP000299102">
    <property type="component" value="Unassembled WGS sequence"/>
</dbReference>
<evidence type="ECO:0000256" key="1">
    <source>
        <dbReference type="SAM" id="MobiDB-lite"/>
    </source>
</evidence>
<evidence type="ECO:0000313" key="3">
    <source>
        <dbReference type="Proteomes" id="UP000299102"/>
    </source>
</evidence>